<evidence type="ECO:0000313" key="2">
    <source>
        <dbReference type="Proteomes" id="UP000198211"/>
    </source>
</evidence>
<keyword evidence="2" id="KW-1185">Reference proteome</keyword>
<gene>
    <name evidence="1" type="ORF">PHMEG_00039415</name>
</gene>
<proteinExistence type="predicted"/>
<dbReference type="AlphaFoldDB" id="A0A225UFW6"/>
<sequence length="128" mass="13498">MPNTAALKVTVTGVQTADLVIAVDDAEGTDMATVRDGGDPDLELPTYVPSPSVSVSTWIDRIDLILKGARGEQTDGRRCEVVGEPQSPTIHEETDMDPSQEGIVAALRGAIGQVSRQVESQQPGDDAL</sequence>
<accession>A0A225UFW6</accession>
<organism evidence="1 2">
    <name type="scientific">Phytophthora megakarya</name>
    <dbReference type="NCBI Taxonomy" id="4795"/>
    <lineage>
        <taxon>Eukaryota</taxon>
        <taxon>Sar</taxon>
        <taxon>Stramenopiles</taxon>
        <taxon>Oomycota</taxon>
        <taxon>Peronosporomycetes</taxon>
        <taxon>Peronosporales</taxon>
        <taxon>Peronosporaceae</taxon>
        <taxon>Phytophthora</taxon>
    </lineage>
</organism>
<dbReference type="EMBL" id="NBNE01019384">
    <property type="protein sequence ID" value="OWY91840.1"/>
    <property type="molecule type" value="Genomic_DNA"/>
</dbReference>
<dbReference type="Proteomes" id="UP000198211">
    <property type="component" value="Unassembled WGS sequence"/>
</dbReference>
<name>A0A225UFW6_9STRA</name>
<protein>
    <submittedName>
        <fullName evidence="1">Uncharacterized protein</fullName>
    </submittedName>
</protein>
<comment type="caution">
    <text evidence="1">The sequence shown here is derived from an EMBL/GenBank/DDBJ whole genome shotgun (WGS) entry which is preliminary data.</text>
</comment>
<reference evidence="2" key="1">
    <citation type="submission" date="2017-03" db="EMBL/GenBank/DDBJ databases">
        <title>Phytopthora megakarya and P. palmivora, two closely related causual agents of cacao black pod achieved similar genome size and gene model numbers by different mechanisms.</title>
        <authorList>
            <person name="Ali S."/>
            <person name="Shao J."/>
            <person name="Larry D.J."/>
            <person name="Kronmiller B."/>
            <person name="Shen D."/>
            <person name="Strem M.D."/>
            <person name="Melnick R.L."/>
            <person name="Guiltinan M.J."/>
            <person name="Tyler B.M."/>
            <person name="Meinhardt L.W."/>
            <person name="Bailey B.A."/>
        </authorList>
    </citation>
    <scope>NUCLEOTIDE SEQUENCE [LARGE SCALE GENOMIC DNA]</scope>
    <source>
        <strain evidence="2">zdho120</strain>
    </source>
</reference>
<evidence type="ECO:0000313" key="1">
    <source>
        <dbReference type="EMBL" id="OWY91840.1"/>
    </source>
</evidence>